<evidence type="ECO:0000259" key="3">
    <source>
        <dbReference type="Pfam" id="PF00296"/>
    </source>
</evidence>
<dbReference type="Proteomes" id="UP000282322">
    <property type="component" value="Unassembled WGS sequence"/>
</dbReference>
<dbReference type="PANTHER" id="PTHR30137">
    <property type="entry name" value="LUCIFERASE-LIKE MONOOXYGENASE"/>
    <property type="match status" value="1"/>
</dbReference>
<comment type="caution">
    <text evidence="4">The sequence shown here is derived from an EMBL/GenBank/DDBJ whole genome shotgun (WGS) entry which is preliminary data.</text>
</comment>
<dbReference type="GO" id="GO:0005829">
    <property type="term" value="C:cytosol"/>
    <property type="evidence" value="ECO:0007669"/>
    <property type="project" value="TreeGrafter"/>
</dbReference>
<dbReference type="InterPro" id="IPR050766">
    <property type="entry name" value="Bact_Lucif_Oxidored"/>
</dbReference>
<dbReference type="InterPro" id="IPR011251">
    <property type="entry name" value="Luciferase-like_dom"/>
</dbReference>
<evidence type="ECO:0000256" key="2">
    <source>
        <dbReference type="ARBA" id="ARBA00023033"/>
    </source>
</evidence>
<name>A0A3P3R7H3_9EURY</name>
<keyword evidence="1" id="KW-0560">Oxidoreductase</keyword>
<feature type="domain" description="Luciferase-like" evidence="3">
    <location>
        <begin position="6"/>
        <end position="306"/>
    </location>
</feature>
<gene>
    <name evidence="4" type="ORF">EIK79_12120</name>
</gene>
<dbReference type="AlphaFoldDB" id="A0A3P3R7H3"/>
<evidence type="ECO:0000313" key="4">
    <source>
        <dbReference type="EMBL" id="RRJ29387.1"/>
    </source>
</evidence>
<dbReference type="InterPro" id="IPR036661">
    <property type="entry name" value="Luciferase-like_sf"/>
</dbReference>
<proteinExistence type="predicted"/>
<keyword evidence="2" id="KW-0503">Monooxygenase</keyword>
<accession>A0A3P3R7H3</accession>
<dbReference type="RefSeq" id="WP_124955378.1">
    <property type="nucleotide sequence ID" value="NZ_RRCH01000028.1"/>
</dbReference>
<protein>
    <submittedName>
        <fullName evidence="4">LLM class flavin-dependent oxidoreductase</fullName>
    </submittedName>
</protein>
<dbReference type="GO" id="GO:0004497">
    <property type="term" value="F:monooxygenase activity"/>
    <property type="evidence" value="ECO:0007669"/>
    <property type="project" value="UniProtKB-KW"/>
</dbReference>
<dbReference type="EMBL" id="RRCH01000028">
    <property type="protein sequence ID" value="RRJ29387.1"/>
    <property type="molecule type" value="Genomic_DNA"/>
</dbReference>
<dbReference type="OrthoDB" id="7684at2157"/>
<dbReference type="SUPFAM" id="SSF51679">
    <property type="entry name" value="Bacterial luciferase-like"/>
    <property type="match status" value="1"/>
</dbReference>
<dbReference type="PANTHER" id="PTHR30137:SF8">
    <property type="entry name" value="BLR5498 PROTEIN"/>
    <property type="match status" value="1"/>
</dbReference>
<reference evidence="4 5" key="1">
    <citation type="submission" date="2018-11" db="EMBL/GenBank/DDBJ databases">
        <title>Taxonoimc description of Halomarina strain SPP-AMP-1.</title>
        <authorList>
            <person name="Pal Y."/>
            <person name="Srinivasana K."/>
            <person name="Verma A."/>
            <person name="Kumar P."/>
        </authorList>
    </citation>
    <scope>NUCLEOTIDE SEQUENCE [LARGE SCALE GENOMIC DNA]</scope>
    <source>
        <strain evidence="4 5">SPP-AMP-1</strain>
    </source>
</reference>
<organism evidence="4 5">
    <name type="scientific">Halocatena pleomorpha</name>
    <dbReference type="NCBI Taxonomy" id="1785090"/>
    <lineage>
        <taxon>Archaea</taxon>
        <taxon>Methanobacteriati</taxon>
        <taxon>Methanobacteriota</taxon>
        <taxon>Stenosarchaea group</taxon>
        <taxon>Halobacteria</taxon>
        <taxon>Halobacteriales</taxon>
        <taxon>Natronomonadaceae</taxon>
        <taxon>Halocatena</taxon>
    </lineage>
</organism>
<sequence>MKFGIGTFSCDRHRDDDRPHAALYQEMLAVAQVAEENNFDSAWVTEHHFTPGGYMPSVTSGLAALATATEKIEIGTNIALGPQYQQPVRLAEDLAVIDHISEGRLKFGVGNGYRVQEFETFDIPLDQRALRLENLIEILRKAWTDDELTHEGHPILGNGFSFDGVPITPKPYQEGGPPIIVGGFAPPAIRRAGRMGDGFSMGSLVGVDQAKEAVDLYWQSIDDVGKNPDNQELVIWNFAFLHDKKDPMNVIEAGWEQTLDQYGRWYHNAGMIENPDDLHDGFNEAAMFYDSSEEMIEKIEEYREIFGEDTHFIYQASLPGLDVEDLKYSVELFGQEVIPAFT</sequence>
<dbReference type="GO" id="GO:0016705">
    <property type="term" value="F:oxidoreductase activity, acting on paired donors, with incorporation or reduction of molecular oxygen"/>
    <property type="evidence" value="ECO:0007669"/>
    <property type="project" value="InterPro"/>
</dbReference>
<dbReference type="Gene3D" id="3.20.20.30">
    <property type="entry name" value="Luciferase-like domain"/>
    <property type="match status" value="1"/>
</dbReference>
<dbReference type="Pfam" id="PF00296">
    <property type="entry name" value="Bac_luciferase"/>
    <property type="match status" value="1"/>
</dbReference>
<keyword evidence="5" id="KW-1185">Reference proteome</keyword>
<evidence type="ECO:0000256" key="1">
    <source>
        <dbReference type="ARBA" id="ARBA00023002"/>
    </source>
</evidence>
<evidence type="ECO:0000313" key="5">
    <source>
        <dbReference type="Proteomes" id="UP000282322"/>
    </source>
</evidence>